<dbReference type="PANTHER" id="PTHR32481">
    <property type="entry name" value="AMINOPEPTIDASE"/>
    <property type="match status" value="1"/>
</dbReference>
<keyword evidence="4" id="KW-0479">Metal-binding</keyword>
<evidence type="ECO:0000256" key="2">
    <source>
        <dbReference type="ARBA" id="ARBA00022438"/>
    </source>
</evidence>
<protein>
    <submittedName>
        <fullName evidence="7">M20/M25/M40 family metallo-hydrolase</fullName>
    </submittedName>
</protein>
<comment type="similarity">
    <text evidence="1 6">Belongs to the peptidase M42 family.</text>
</comment>
<keyword evidence="3" id="KW-0645">Protease</keyword>
<reference evidence="7 8" key="1">
    <citation type="journal article" date="2021" name="Sci. Rep.">
        <title>The distribution of antibiotic resistance genes in chicken gut microbiota commensals.</title>
        <authorList>
            <person name="Juricova H."/>
            <person name="Matiasovicova J."/>
            <person name="Kubasova T."/>
            <person name="Cejkova D."/>
            <person name="Rychlik I."/>
        </authorList>
    </citation>
    <scope>NUCLEOTIDE SEQUENCE [LARGE SCALE GENOMIC DNA]</scope>
    <source>
        <strain evidence="7 8">An794</strain>
    </source>
</reference>
<evidence type="ECO:0000256" key="4">
    <source>
        <dbReference type="ARBA" id="ARBA00022723"/>
    </source>
</evidence>
<evidence type="ECO:0000256" key="3">
    <source>
        <dbReference type="ARBA" id="ARBA00022670"/>
    </source>
</evidence>
<dbReference type="Gene3D" id="3.40.630.10">
    <property type="entry name" value="Zn peptidases"/>
    <property type="match status" value="1"/>
</dbReference>
<dbReference type="PANTHER" id="PTHR32481:SF0">
    <property type="entry name" value="AMINOPEPTIDASE YPDE-RELATED"/>
    <property type="match status" value="1"/>
</dbReference>
<sequence>MRFDDTEVVALLGALSEAKGPSGFEDEVLDVVRRFCTGWARVEENTLRDGLITLGSFTGEKPVLMLDAHGDEVGGMVRAIRSNGTMSFVELGGFSPNVLAGQDVWVRATDGSWVRGVIGVKPPHFWSEAERASGKAPLVLDVGATSREDAVGRFHMGMGEPFVPATSFSFDARTGVALGKAFDCRAGVCAMLLTLRELSGKGDLPFDVVASVSAQEEVGERGVAAAVRHFSPSVAFMFEGCPADDTFSAPDEVQAALRQGPMLRYFDRCMITNPRYQRFVLQVAAEAGLPAQTSVRVGGGTDGGPTHLLDVPCVVAGVPCRHVHAGTAICALEDVKATAELAVTVARRLTPEVVAGF</sequence>
<dbReference type="PIRSF" id="PIRSF001123">
    <property type="entry name" value="PepA_GA"/>
    <property type="match status" value="1"/>
</dbReference>
<name>A0ABS2EZ70_9ACTN</name>
<dbReference type="Gene3D" id="2.40.30.40">
    <property type="entry name" value="Peptidase M42, domain 2"/>
    <property type="match status" value="1"/>
</dbReference>
<dbReference type="SUPFAM" id="SSF101821">
    <property type="entry name" value="Aminopeptidase/glucanase lid domain"/>
    <property type="match status" value="1"/>
</dbReference>
<dbReference type="SUPFAM" id="SSF53187">
    <property type="entry name" value="Zn-dependent exopeptidases"/>
    <property type="match status" value="1"/>
</dbReference>
<evidence type="ECO:0000256" key="1">
    <source>
        <dbReference type="ARBA" id="ARBA00006272"/>
    </source>
</evidence>
<evidence type="ECO:0000313" key="8">
    <source>
        <dbReference type="Proteomes" id="UP000712527"/>
    </source>
</evidence>
<dbReference type="Pfam" id="PF05343">
    <property type="entry name" value="Peptidase_M42"/>
    <property type="match status" value="1"/>
</dbReference>
<keyword evidence="2" id="KW-0031">Aminopeptidase</keyword>
<dbReference type="InterPro" id="IPR023367">
    <property type="entry name" value="Peptidase_M42_dom2"/>
</dbReference>
<keyword evidence="8" id="KW-1185">Reference proteome</keyword>
<dbReference type="InterPro" id="IPR008007">
    <property type="entry name" value="Peptidase_M42"/>
</dbReference>
<dbReference type="RefSeq" id="WP_204792340.1">
    <property type="nucleotide sequence ID" value="NZ_JACSNQ010000001.1"/>
</dbReference>
<dbReference type="Proteomes" id="UP000712527">
    <property type="component" value="Unassembled WGS sequence"/>
</dbReference>
<organism evidence="7 8">
    <name type="scientific">Olsenella profusa</name>
    <dbReference type="NCBI Taxonomy" id="138595"/>
    <lineage>
        <taxon>Bacteria</taxon>
        <taxon>Bacillati</taxon>
        <taxon>Actinomycetota</taxon>
        <taxon>Coriobacteriia</taxon>
        <taxon>Coriobacteriales</taxon>
        <taxon>Atopobiaceae</taxon>
        <taxon>Olsenella</taxon>
    </lineage>
</organism>
<keyword evidence="5" id="KW-0378">Hydrolase</keyword>
<accession>A0ABS2EZ70</accession>
<dbReference type="EMBL" id="JACSNQ010000001">
    <property type="protein sequence ID" value="MBM6773990.1"/>
    <property type="molecule type" value="Genomic_DNA"/>
</dbReference>
<evidence type="ECO:0000256" key="5">
    <source>
        <dbReference type="ARBA" id="ARBA00022801"/>
    </source>
</evidence>
<proteinExistence type="inferred from homology"/>
<evidence type="ECO:0000256" key="6">
    <source>
        <dbReference type="PIRNR" id="PIRNR001123"/>
    </source>
</evidence>
<evidence type="ECO:0000313" key="7">
    <source>
        <dbReference type="EMBL" id="MBM6773990.1"/>
    </source>
</evidence>
<gene>
    <name evidence="7" type="ORF">H9X80_00215</name>
</gene>
<dbReference type="InterPro" id="IPR051464">
    <property type="entry name" value="Peptidase_M42_aminopept"/>
</dbReference>
<comment type="caution">
    <text evidence="7">The sequence shown here is derived from an EMBL/GenBank/DDBJ whole genome shotgun (WGS) entry which is preliminary data.</text>
</comment>